<proteinExistence type="predicted"/>
<evidence type="ECO:0000256" key="5">
    <source>
        <dbReference type="ARBA" id="ARBA00023015"/>
    </source>
</evidence>
<dbReference type="InterPro" id="IPR011006">
    <property type="entry name" value="CheY-like_superfamily"/>
</dbReference>
<evidence type="ECO:0000256" key="1">
    <source>
        <dbReference type="ARBA" id="ARBA00004496"/>
    </source>
</evidence>
<evidence type="ECO:0000256" key="7">
    <source>
        <dbReference type="ARBA" id="ARBA00023163"/>
    </source>
</evidence>
<dbReference type="GO" id="GO:0032993">
    <property type="term" value="C:protein-DNA complex"/>
    <property type="evidence" value="ECO:0007669"/>
    <property type="project" value="TreeGrafter"/>
</dbReference>
<dbReference type="Pfam" id="PF00072">
    <property type="entry name" value="Response_reg"/>
    <property type="match status" value="1"/>
</dbReference>
<dbReference type="GO" id="GO:0006355">
    <property type="term" value="P:regulation of DNA-templated transcription"/>
    <property type="evidence" value="ECO:0007669"/>
    <property type="project" value="InterPro"/>
</dbReference>
<dbReference type="CDD" id="cd00383">
    <property type="entry name" value="trans_reg_C"/>
    <property type="match status" value="1"/>
</dbReference>
<keyword evidence="3 8" id="KW-0597">Phosphoprotein</keyword>
<evidence type="ECO:0000313" key="13">
    <source>
        <dbReference type="Proteomes" id="UP000325606"/>
    </source>
</evidence>
<dbReference type="AlphaFoldDB" id="A0A5J6LHA2"/>
<dbReference type="SMART" id="SM00448">
    <property type="entry name" value="REC"/>
    <property type="match status" value="1"/>
</dbReference>
<keyword evidence="13" id="KW-1185">Reference proteome</keyword>
<keyword evidence="6 9" id="KW-0238">DNA-binding</keyword>
<sequence length="223" mass="25370">MRILLVEDDISLAKGMAFRLKKMGYQPEHCINGSQAKSALKTSHFDLMILDLGLPDGFATRLIRSIRKEGGLVPILVLTAQDELAIKLDALNSGADDFLVKPVDILELEARIRVLCRRSTNRRDDLLQVADIEIDLNRMFCHFQSRTIELTRREFMLLKAFMLNADRILSRQQLDELSHGWGGETESNAIEVHIHSLRKKLTPTIIKTVRGVGYKLNSRYADK</sequence>
<evidence type="ECO:0000256" key="9">
    <source>
        <dbReference type="PROSITE-ProRule" id="PRU01091"/>
    </source>
</evidence>
<evidence type="ECO:0000256" key="8">
    <source>
        <dbReference type="PROSITE-ProRule" id="PRU00169"/>
    </source>
</evidence>
<dbReference type="KEGG" id="nik:F5I99_16240"/>
<dbReference type="PANTHER" id="PTHR48111:SF35">
    <property type="entry name" value="TRANSCRIPTIONAL REGULATORY PROTEIN QSEB"/>
    <property type="match status" value="1"/>
</dbReference>
<dbReference type="InterPro" id="IPR001867">
    <property type="entry name" value="OmpR/PhoB-type_DNA-bd"/>
</dbReference>
<dbReference type="GO" id="GO:0000976">
    <property type="term" value="F:transcription cis-regulatory region binding"/>
    <property type="evidence" value="ECO:0007669"/>
    <property type="project" value="TreeGrafter"/>
</dbReference>
<feature type="domain" description="Response regulatory" evidence="10">
    <location>
        <begin position="2"/>
        <end position="116"/>
    </location>
</feature>
<dbReference type="PANTHER" id="PTHR48111">
    <property type="entry name" value="REGULATOR OF RPOS"/>
    <property type="match status" value="1"/>
</dbReference>
<keyword evidence="2" id="KW-0963">Cytoplasm</keyword>
<feature type="domain" description="OmpR/PhoB-type" evidence="11">
    <location>
        <begin position="124"/>
        <end position="218"/>
    </location>
</feature>
<dbReference type="SMART" id="SM00862">
    <property type="entry name" value="Trans_reg_C"/>
    <property type="match status" value="1"/>
</dbReference>
<dbReference type="GO" id="GO:0005829">
    <property type="term" value="C:cytosol"/>
    <property type="evidence" value="ECO:0007669"/>
    <property type="project" value="TreeGrafter"/>
</dbReference>
<keyword evidence="4" id="KW-0902">Two-component regulatory system</keyword>
<feature type="DNA-binding region" description="OmpR/PhoB-type" evidence="9">
    <location>
        <begin position="124"/>
        <end position="218"/>
    </location>
</feature>
<evidence type="ECO:0000313" key="12">
    <source>
        <dbReference type="EMBL" id="QEW07915.1"/>
    </source>
</evidence>
<dbReference type="PROSITE" id="PS50110">
    <property type="entry name" value="RESPONSE_REGULATORY"/>
    <property type="match status" value="1"/>
</dbReference>
<dbReference type="GO" id="GO:0000156">
    <property type="term" value="F:phosphorelay response regulator activity"/>
    <property type="evidence" value="ECO:0007669"/>
    <property type="project" value="TreeGrafter"/>
</dbReference>
<name>A0A5J6LHA2_9GAMM</name>
<reference evidence="12 13" key="1">
    <citation type="submission" date="2019-09" db="EMBL/GenBank/DDBJ databases">
        <title>Nitrincola iocasae sp. nov., a bacterium isolated from the sediment collected at a cold seep field in South China Sea.</title>
        <authorList>
            <person name="Zhang H."/>
            <person name="Wang H."/>
            <person name="Li C."/>
        </authorList>
    </citation>
    <scope>NUCLEOTIDE SEQUENCE [LARGE SCALE GENOMIC DNA]</scope>
    <source>
        <strain evidence="12 13">KXZD1103</strain>
    </source>
</reference>
<dbReference type="InterPro" id="IPR036388">
    <property type="entry name" value="WH-like_DNA-bd_sf"/>
</dbReference>
<dbReference type="InterPro" id="IPR001789">
    <property type="entry name" value="Sig_transdc_resp-reg_receiver"/>
</dbReference>
<dbReference type="EMBL" id="CP044222">
    <property type="protein sequence ID" value="QEW07915.1"/>
    <property type="molecule type" value="Genomic_DNA"/>
</dbReference>
<dbReference type="Proteomes" id="UP000325606">
    <property type="component" value="Chromosome"/>
</dbReference>
<feature type="modified residue" description="4-aspartylphosphate" evidence="8">
    <location>
        <position position="51"/>
    </location>
</feature>
<evidence type="ECO:0000259" key="11">
    <source>
        <dbReference type="PROSITE" id="PS51755"/>
    </source>
</evidence>
<dbReference type="Pfam" id="PF00486">
    <property type="entry name" value="Trans_reg_C"/>
    <property type="match status" value="1"/>
</dbReference>
<dbReference type="Gene3D" id="3.40.50.2300">
    <property type="match status" value="1"/>
</dbReference>
<accession>A0A5J6LHA2</accession>
<evidence type="ECO:0000256" key="4">
    <source>
        <dbReference type="ARBA" id="ARBA00023012"/>
    </source>
</evidence>
<gene>
    <name evidence="12" type="ORF">F5I99_16240</name>
</gene>
<comment type="subcellular location">
    <subcellularLocation>
        <location evidence="1">Cytoplasm</location>
    </subcellularLocation>
</comment>
<protein>
    <submittedName>
        <fullName evidence="12">Response regulator transcription factor</fullName>
    </submittedName>
</protein>
<evidence type="ECO:0000256" key="6">
    <source>
        <dbReference type="ARBA" id="ARBA00023125"/>
    </source>
</evidence>
<organism evidence="12 13">
    <name type="scientific">Nitrincola iocasae</name>
    <dbReference type="NCBI Taxonomy" id="2614693"/>
    <lineage>
        <taxon>Bacteria</taxon>
        <taxon>Pseudomonadati</taxon>
        <taxon>Pseudomonadota</taxon>
        <taxon>Gammaproteobacteria</taxon>
        <taxon>Oceanospirillales</taxon>
        <taxon>Oceanospirillaceae</taxon>
        <taxon>Nitrincola</taxon>
    </lineage>
</organism>
<dbReference type="InterPro" id="IPR039420">
    <property type="entry name" value="WalR-like"/>
</dbReference>
<evidence type="ECO:0000256" key="3">
    <source>
        <dbReference type="ARBA" id="ARBA00022553"/>
    </source>
</evidence>
<dbReference type="SUPFAM" id="SSF52172">
    <property type="entry name" value="CheY-like"/>
    <property type="match status" value="1"/>
</dbReference>
<evidence type="ECO:0000259" key="10">
    <source>
        <dbReference type="PROSITE" id="PS50110"/>
    </source>
</evidence>
<keyword evidence="7" id="KW-0804">Transcription</keyword>
<evidence type="ECO:0000256" key="2">
    <source>
        <dbReference type="ARBA" id="ARBA00022490"/>
    </source>
</evidence>
<dbReference type="Gene3D" id="1.10.10.10">
    <property type="entry name" value="Winged helix-like DNA-binding domain superfamily/Winged helix DNA-binding domain"/>
    <property type="match status" value="1"/>
</dbReference>
<keyword evidence="5" id="KW-0805">Transcription regulation</keyword>
<dbReference type="RefSeq" id="WP_151057813.1">
    <property type="nucleotide sequence ID" value="NZ_CP044222.1"/>
</dbReference>
<dbReference type="PROSITE" id="PS51755">
    <property type="entry name" value="OMPR_PHOB"/>
    <property type="match status" value="1"/>
</dbReference>